<dbReference type="RefSeq" id="WP_039144670.1">
    <property type="nucleotide sequence ID" value="NZ_JSVC01000046.1"/>
</dbReference>
<feature type="chain" id="PRO_5002148814" evidence="2">
    <location>
        <begin position="23"/>
        <end position="256"/>
    </location>
</feature>
<feature type="transmembrane region" description="Helical" evidence="1">
    <location>
        <begin position="127"/>
        <end position="146"/>
    </location>
</feature>
<dbReference type="STRING" id="1349421.OI18_23195"/>
<keyword evidence="1" id="KW-0812">Transmembrane</keyword>
<proteinExistence type="predicted"/>
<reference evidence="3 4" key="1">
    <citation type="submission" date="2014-11" db="EMBL/GenBank/DDBJ databases">
        <title>Genome sequence of Flavihumibacter solisilvae 3-3.</title>
        <authorList>
            <person name="Zhou G."/>
            <person name="Li M."/>
            <person name="Wang G."/>
        </authorList>
    </citation>
    <scope>NUCLEOTIDE SEQUENCE [LARGE SCALE GENOMIC DNA]</scope>
    <source>
        <strain evidence="3 4">3-3</strain>
    </source>
</reference>
<name>A0A0C1L4Z2_9BACT</name>
<feature type="transmembrane region" description="Helical" evidence="1">
    <location>
        <begin position="12"/>
        <end position="37"/>
    </location>
</feature>
<feature type="transmembrane region" description="Helical" evidence="1">
    <location>
        <begin position="167"/>
        <end position="188"/>
    </location>
</feature>
<keyword evidence="1" id="KW-0472">Membrane</keyword>
<dbReference type="EMBL" id="JSVC01000046">
    <property type="protein sequence ID" value="KIC90678.1"/>
    <property type="molecule type" value="Genomic_DNA"/>
</dbReference>
<feature type="transmembrane region" description="Helical" evidence="1">
    <location>
        <begin position="227"/>
        <end position="249"/>
    </location>
</feature>
<feature type="transmembrane region" description="Helical" evidence="1">
    <location>
        <begin position="61"/>
        <end position="81"/>
    </location>
</feature>
<dbReference type="OrthoDB" id="1494473at2"/>
<dbReference type="Proteomes" id="UP000031408">
    <property type="component" value="Unassembled WGS sequence"/>
</dbReference>
<feature type="transmembrane region" description="Helical" evidence="1">
    <location>
        <begin position="93"/>
        <end position="115"/>
    </location>
</feature>
<evidence type="ECO:0000256" key="2">
    <source>
        <dbReference type="SAM" id="SignalP"/>
    </source>
</evidence>
<gene>
    <name evidence="3" type="ORF">OI18_23195</name>
</gene>
<evidence type="ECO:0000313" key="4">
    <source>
        <dbReference type="Proteomes" id="UP000031408"/>
    </source>
</evidence>
<evidence type="ECO:0000256" key="1">
    <source>
        <dbReference type="SAM" id="Phobius"/>
    </source>
</evidence>
<sequence>MLQTIKVYFKPTLLFFSANALSYPLHEVFHALTAYFLNVNSTLYHFYVDIDHTNTSDNDNILIAVAGPILSLVFGLIFWTAYKKSKNPTYKLFMFYAAIAGISIFLGNVFSTAFVGDFHTAAILMRSPFWLQTFVTLTGLILLSIFMYRIGKEVLFLSFSNVTTFRVVISSFLLTPWILGTLLLILCFLPLPNYFITGMISSSIFWIIPVVSTVINRRKIKAVECILPTLNYIDIILVLFSVLVVRSLISGVRFAH</sequence>
<keyword evidence="1" id="KW-1133">Transmembrane helix</keyword>
<keyword evidence="2" id="KW-0732">Signal</keyword>
<evidence type="ECO:0000313" key="3">
    <source>
        <dbReference type="EMBL" id="KIC90678.1"/>
    </source>
</evidence>
<organism evidence="3 4">
    <name type="scientific">Flavihumibacter solisilvae</name>
    <dbReference type="NCBI Taxonomy" id="1349421"/>
    <lineage>
        <taxon>Bacteria</taxon>
        <taxon>Pseudomonadati</taxon>
        <taxon>Bacteroidota</taxon>
        <taxon>Chitinophagia</taxon>
        <taxon>Chitinophagales</taxon>
        <taxon>Chitinophagaceae</taxon>
        <taxon>Flavihumibacter</taxon>
    </lineage>
</organism>
<protein>
    <submittedName>
        <fullName evidence="3">Uncharacterized protein</fullName>
    </submittedName>
</protein>
<keyword evidence="4" id="KW-1185">Reference proteome</keyword>
<feature type="transmembrane region" description="Helical" evidence="1">
    <location>
        <begin position="194"/>
        <end position="215"/>
    </location>
</feature>
<comment type="caution">
    <text evidence="3">The sequence shown here is derived from an EMBL/GenBank/DDBJ whole genome shotgun (WGS) entry which is preliminary data.</text>
</comment>
<feature type="signal peptide" evidence="2">
    <location>
        <begin position="1"/>
        <end position="22"/>
    </location>
</feature>
<accession>A0A0C1L4Z2</accession>
<dbReference type="AlphaFoldDB" id="A0A0C1L4Z2"/>